<evidence type="ECO:0000256" key="1">
    <source>
        <dbReference type="SAM" id="MobiDB-lite"/>
    </source>
</evidence>
<reference evidence="2" key="2">
    <citation type="submission" date="2025-09" db="UniProtKB">
        <authorList>
            <consortium name="Ensembl"/>
        </authorList>
    </citation>
    <scope>IDENTIFICATION</scope>
</reference>
<protein>
    <submittedName>
        <fullName evidence="2">Uncharacterized protein</fullName>
    </submittedName>
</protein>
<accession>A0A2K5E0W4</accession>
<evidence type="ECO:0000313" key="2">
    <source>
        <dbReference type="Ensembl" id="ENSANAP00000026818.1"/>
    </source>
</evidence>
<organism evidence="2 3">
    <name type="scientific">Aotus nancymaae</name>
    <name type="common">Ma's night monkey</name>
    <dbReference type="NCBI Taxonomy" id="37293"/>
    <lineage>
        <taxon>Eukaryota</taxon>
        <taxon>Metazoa</taxon>
        <taxon>Chordata</taxon>
        <taxon>Craniata</taxon>
        <taxon>Vertebrata</taxon>
        <taxon>Euteleostomi</taxon>
        <taxon>Mammalia</taxon>
        <taxon>Eutheria</taxon>
        <taxon>Euarchontoglires</taxon>
        <taxon>Primates</taxon>
        <taxon>Haplorrhini</taxon>
        <taxon>Platyrrhini</taxon>
        <taxon>Aotidae</taxon>
        <taxon>Aotus</taxon>
    </lineage>
</organism>
<keyword evidence="3" id="KW-1185">Reference proteome</keyword>
<dbReference type="AlphaFoldDB" id="A0A2K5E0W4"/>
<dbReference type="GeneTree" id="ENSGT00390000005563"/>
<proteinExistence type="predicted"/>
<feature type="compositionally biased region" description="Basic and acidic residues" evidence="1">
    <location>
        <begin position="37"/>
        <end position="56"/>
    </location>
</feature>
<reference evidence="2" key="1">
    <citation type="submission" date="2025-08" db="UniProtKB">
        <authorList>
            <consortium name="Ensembl"/>
        </authorList>
    </citation>
    <scope>IDENTIFICATION</scope>
</reference>
<name>A0A2K5E0W4_AOTNA</name>
<dbReference type="Proteomes" id="UP000233020">
    <property type="component" value="Unplaced"/>
</dbReference>
<feature type="region of interest" description="Disordered" evidence="1">
    <location>
        <begin position="1"/>
        <end position="65"/>
    </location>
</feature>
<sequence>MSRRALRRLRGEQHGQDPLGPGALQFDLRDDDDAEEEGPKRELGSQRPGEAGKEGVRVNNRFDFI</sequence>
<evidence type="ECO:0000313" key="3">
    <source>
        <dbReference type="Proteomes" id="UP000233020"/>
    </source>
</evidence>
<dbReference type="Ensembl" id="ENSANAT00000044771.1">
    <property type="protein sequence ID" value="ENSANAP00000026818.1"/>
    <property type="gene ID" value="ENSANAG00000031170.1"/>
</dbReference>